<dbReference type="Proteomes" id="UP000471640">
    <property type="component" value="Unassembled WGS sequence"/>
</dbReference>
<dbReference type="EMBL" id="JAAIJR010000023">
    <property type="protein sequence ID" value="NEX20194.1"/>
    <property type="molecule type" value="Genomic_DNA"/>
</dbReference>
<reference evidence="2" key="1">
    <citation type="journal article" date="2020" name="Microbiol. Resour. Announc.">
        <title>Draft Genome Sequences of Thiorhodococcus mannitoliphagus and Thiorhodococcus minor, Purple Sulfur Photosynthetic Bacteria in the Gammaproteobacterial Family Chromatiaceae.</title>
        <authorList>
            <person name="Aviles F.A."/>
            <person name="Meyer T.E."/>
            <person name="Kyndt J.A."/>
        </authorList>
    </citation>
    <scope>NUCLEOTIDE SEQUENCE [LARGE SCALE GENOMIC DNA]</scope>
    <source>
        <strain evidence="2">DSM 18266</strain>
    </source>
</reference>
<organism evidence="1 2">
    <name type="scientific">Thiorhodococcus mannitoliphagus</name>
    <dbReference type="NCBI Taxonomy" id="329406"/>
    <lineage>
        <taxon>Bacteria</taxon>
        <taxon>Pseudomonadati</taxon>
        <taxon>Pseudomonadota</taxon>
        <taxon>Gammaproteobacteria</taxon>
        <taxon>Chromatiales</taxon>
        <taxon>Chromatiaceae</taxon>
        <taxon>Thiorhodococcus</taxon>
    </lineage>
</organism>
<evidence type="ECO:0000313" key="1">
    <source>
        <dbReference type="EMBL" id="NEX20194.1"/>
    </source>
</evidence>
<dbReference type="InterPro" id="IPR051200">
    <property type="entry name" value="Host-pathogen_enzymatic-act"/>
</dbReference>
<dbReference type="Gene3D" id="2.130.10.10">
    <property type="entry name" value="YVTN repeat-like/Quinoprotein amine dehydrogenase"/>
    <property type="match status" value="3"/>
</dbReference>
<accession>A0A6P1DWW7</accession>
<gene>
    <name evidence="1" type="ORF">G3480_07690</name>
</gene>
<dbReference type="SUPFAM" id="SSF51004">
    <property type="entry name" value="C-terminal (heme d1) domain of cytochrome cd1-nitrite reductase"/>
    <property type="match status" value="1"/>
</dbReference>
<evidence type="ECO:0000313" key="2">
    <source>
        <dbReference type="Proteomes" id="UP000471640"/>
    </source>
</evidence>
<dbReference type="SUPFAM" id="SSF50960">
    <property type="entry name" value="TolB, C-terminal domain"/>
    <property type="match status" value="1"/>
</dbReference>
<dbReference type="InterPro" id="IPR017850">
    <property type="entry name" value="Alkaline_phosphatase_core_sf"/>
</dbReference>
<dbReference type="InterPro" id="IPR011048">
    <property type="entry name" value="Haem_d1_sf"/>
</dbReference>
<dbReference type="PANTHER" id="PTHR47197">
    <property type="entry name" value="PROTEIN NIRF"/>
    <property type="match status" value="1"/>
</dbReference>
<comment type="caution">
    <text evidence="1">The sequence shown here is derived from an EMBL/GenBank/DDBJ whole genome shotgun (WGS) entry which is preliminary data.</text>
</comment>
<proteinExistence type="predicted"/>
<sequence>MPNLGQQDLPNLGQQITPLAPPGARFLPLNPDLPDNPGWLAGQAVTTVVSPDQKTLLVLTSGYNRVYDADSPIPNAADSNEYVFIYDISTPVPIKQQVVQIANTYNGIVFDPSGWAFYVAGGVDDKVHIITRSASGTWGEQDGNFLALGHTLGLGLNIDPNGATQVNQMVGVKPCAAGVAISSDGQTLVVANYYNDSITVFTGGYGNWSSGTELDLRPGKSDPAQTGVPGGEYPFWVAVKGTGASTTAYVSSLRDREIVVVDLGGEPLVSARIPVKGQPNKMTLNKAQSRLYVVEDQSDTIDVIDTASNQIIETIPLIPESLRPPAPADETQTDPNSLTLFTGANPNSAALSPDETQLYVTNGNLNFVAVVELEEADGASEVVGLIPTGWYPNSVSFAANGTAPDGQSPMVYVVNGKSPTGPNPGWCYGSGSPTYAGCWESNEYNPQLIKAGLQSFPLPDLEQLGTLTAQVATNNRFSSTLSEEDAAVMAAVRQGVKHVIYVVKENRTYDQVLGDLEVGNGDPYLTEFGEALTPNQHELARTFVTLDNFYASSETSYDGWPWTTSARAPDVVERQFPVVYAGRGLSLESEGLNRNVNVALPTVAPGQPAQFLTRQKANPLTPDDPDLLAGQTNVSAPDGPDNEVNTGYLWDAALRAGLSVRNYGFFVDVTRYAFPQDSPNSIPLLRNPAATRTTVAYPTNVSLIPHTDPYFRGFDNAYPDFYRFKDWEREFDLMAARGELPALSLVRFMHDHTGNFDTAIDGVNTPELQQADNDYAVGLLVEKIANSRYANDTLIFIIEDDAQDGGDHVDSHRTTAFVAGAYVKQGAVISSQYNTVDFLRTIEAVLGLQPMNLNDALAIPMADVFNPWPSPWSFKATPSAYLYDTGLPLPRRHAGLRVPKSTHDAAYWARVTQGMDFSVEDRFDFAAYNRLLWKGLMGDRPYPAAPTGVDLRENREELLGRYRQSLNQAAMPAPGAGTN</sequence>
<dbReference type="AlphaFoldDB" id="A0A6P1DWW7"/>
<dbReference type="Gene3D" id="3.40.720.10">
    <property type="entry name" value="Alkaline Phosphatase, subunit A"/>
    <property type="match status" value="2"/>
</dbReference>
<dbReference type="PANTHER" id="PTHR47197:SF3">
    <property type="entry name" value="DIHYDRO-HEME D1 DEHYDROGENASE"/>
    <property type="match status" value="1"/>
</dbReference>
<dbReference type="SUPFAM" id="SSF53649">
    <property type="entry name" value="Alkaline phosphatase-like"/>
    <property type="match status" value="1"/>
</dbReference>
<name>A0A6P1DWW7_9GAMM</name>
<reference evidence="1 2" key="2">
    <citation type="submission" date="2020-02" db="EMBL/GenBank/DDBJ databases">
        <title>Genome sequences of Thiorhodococcus mannitoliphagus and Thiorhodococcus minor, purple sulfur photosynthetic bacteria in the gammaproteobacterial family, Chromatiaceae.</title>
        <authorList>
            <person name="Aviles F.A."/>
            <person name="Meyer T.E."/>
            <person name="Kyndt J.A."/>
        </authorList>
    </citation>
    <scope>NUCLEOTIDE SEQUENCE [LARGE SCALE GENOMIC DNA]</scope>
    <source>
        <strain evidence="1 2">DSM 18266</strain>
    </source>
</reference>
<dbReference type="InterPro" id="IPR015943">
    <property type="entry name" value="WD40/YVTN_repeat-like_dom_sf"/>
</dbReference>
<keyword evidence="2" id="KW-1185">Reference proteome</keyword>
<protein>
    <submittedName>
        <fullName evidence="1">Phosphoesterase</fullName>
    </submittedName>
</protein>